<feature type="transmembrane region" description="Helical" evidence="1">
    <location>
        <begin position="20"/>
        <end position="40"/>
    </location>
</feature>
<keyword evidence="1" id="KW-0472">Membrane</keyword>
<dbReference type="Proteomes" id="UP000199114">
    <property type="component" value="Unassembled WGS sequence"/>
</dbReference>
<keyword evidence="1" id="KW-1133">Transmembrane helix</keyword>
<reference evidence="3" key="1">
    <citation type="submission" date="2016-10" db="EMBL/GenBank/DDBJ databases">
        <authorList>
            <person name="Varghese N."/>
            <person name="Submissions S."/>
        </authorList>
    </citation>
    <scope>NUCLEOTIDE SEQUENCE [LARGE SCALE GENOMIC DNA]</scope>
    <source>
        <strain evidence="3">DSM 25055</strain>
    </source>
</reference>
<accession>A0A1H8ZH83</accession>
<keyword evidence="3" id="KW-1185">Reference proteome</keyword>
<dbReference type="STRING" id="1186196.SAMN04489841_0169"/>
<gene>
    <name evidence="2" type="ORF">SAMN04489841_0169</name>
</gene>
<proteinExistence type="predicted"/>
<evidence type="ECO:0000313" key="3">
    <source>
        <dbReference type="Proteomes" id="UP000199114"/>
    </source>
</evidence>
<feature type="transmembrane region" description="Helical" evidence="1">
    <location>
        <begin position="98"/>
        <end position="125"/>
    </location>
</feature>
<evidence type="ECO:0000313" key="2">
    <source>
        <dbReference type="EMBL" id="SEP63685.1"/>
    </source>
</evidence>
<dbReference type="OrthoDB" id="313554at2157"/>
<feature type="transmembrane region" description="Helical" evidence="1">
    <location>
        <begin position="52"/>
        <end position="78"/>
    </location>
</feature>
<organism evidence="2 3">
    <name type="scientific">Natrinema salaciae</name>
    <dbReference type="NCBI Taxonomy" id="1186196"/>
    <lineage>
        <taxon>Archaea</taxon>
        <taxon>Methanobacteriati</taxon>
        <taxon>Methanobacteriota</taxon>
        <taxon>Stenosarchaea group</taxon>
        <taxon>Halobacteria</taxon>
        <taxon>Halobacteriales</taxon>
        <taxon>Natrialbaceae</taxon>
        <taxon>Natrinema</taxon>
    </lineage>
</organism>
<sequence length="152" mass="16240">MSPAPDSAVPANPAWRYGVYLFPIAPLSTLMSNAAFRLFVRSADAESVGIGLASFAVTVLASWLSYLFAAVVAVALIMDALALRDHPAWNPNPWLAGALGLVHVAGAVLAIPYLFSVPAIGYYVYRRRQRVDGTDDGEYGPAESSNDRLGLE</sequence>
<dbReference type="EMBL" id="FOFD01000001">
    <property type="protein sequence ID" value="SEP63685.1"/>
    <property type="molecule type" value="Genomic_DNA"/>
</dbReference>
<evidence type="ECO:0000256" key="1">
    <source>
        <dbReference type="SAM" id="Phobius"/>
    </source>
</evidence>
<keyword evidence="1" id="KW-0812">Transmembrane</keyword>
<protein>
    <submittedName>
        <fullName evidence="2">Uncharacterized protein</fullName>
    </submittedName>
</protein>
<dbReference type="AlphaFoldDB" id="A0A1H8ZH83"/>
<name>A0A1H8ZH83_9EURY</name>